<organism evidence="1 2">
    <name type="scientific">Haloarchaeobius litoreus</name>
    <dbReference type="NCBI Taxonomy" id="755306"/>
    <lineage>
        <taxon>Archaea</taxon>
        <taxon>Methanobacteriati</taxon>
        <taxon>Methanobacteriota</taxon>
        <taxon>Stenosarchaea group</taxon>
        <taxon>Halobacteria</taxon>
        <taxon>Halobacteriales</taxon>
        <taxon>Halorubellaceae</taxon>
        <taxon>Haloarchaeobius</taxon>
    </lineage>
</organism>
<dbReference type="RefSeq" id="WP_256398908.1">
    <property type="nucleotide sequence ID" value="NZ_JANHJR010000001.1"/>
</dbReference>
<keyword evidence="2" id="KW-1185">Reference proteome</keyword>
<accession>A0ABD6DGZ6</accession>
<protein>
    <submittedName>
        <fullName evidence="1">Uncharacterized protein</fullName>
    </submittedName>
</protein>
<evidence type="ECO:0000313" key="1">
    <source>
        <dbReference type="EMBL" id="MFD1645576.1"/>
    </source>
</evidence>
<gene>
    <name evidence="1" type="ORF">ACFSBL_07765</name>
</gene>
<dbReference type="EMBL" id="JBHUDO010000002">
    <property type="protein sequence ID" value="MFD1645576.1"/>
    <property type="molecule type" value="Genomic_DNA"/>
</dbReference>
<dbReference type="Proteomes" id="UP001597034">
    <property type="component" value="Unassembled WGS sequence"/>
</dbReference>
<evidence type="ECO:0000313" key="2">
    <source>
        <dbReference type="Proteomes" id="UP001597034"/>
    </source>
</evidence>
<proteinExistence type="predicted"/>
<reference evidence="1 2" key="1">
    <citation type="journal article" date="2019" name="Int. J. Syst. Evol. Microbiol.">
        <title>The Global Catalogue of Microorganisms (GCM) 10K type strain sequencing project: providing services to taxonomists for standard genome sequencing and annotation.</title>
        <authorList>
            <consortium name="The Broad Institute Genomics Platform"/>
            <consortium name="The Broad Institute Genome Sequencing Center for Infectious Disease"/>
            <person name="Wu L."/>
            <person name="Ma J."/>
        </authorList>
    </citation>
    <scope>NUCLEOTIDE SEQUENCE [LARGE SCALE GENOMIC DNA]</scope>
    <source>
        <strain evidence="1 2">CGMCC 1.10390</strain>
    </source>
</reference>
<comment type="caution">
    <text evidence="1">The sequence shown here is derived from an EMBL/GenBank/DDBJ whole genome shotgun (WGS) entry which is preliminary data.</text>
</comment>
<dbReference type="AlphaFoldDB" id="A0ABD6DGZ6"/>
<name>A0ABD6DGZ6_9EURY</name>
<sequence>MNFGGAFDALADDDTWMDAAEVAAGYVGPMALANVAEGATSYDVPNEAYGLLGIYAGEKFDRRMVSVGSGVYTLDALSQRFGLKNTVTNLGGA</sequence>